<dbReference type="Pfam" id="PF02896">
    <property type="entry name" value="PEP-utilizers_C"/>
    <property type="match status" value="1"/>
</dbReference>
<feature type="domain" description="PEP-utilising enzyme mobile" evidence="16">
    <location>
        <begin position="384"/>
        <end position="455"/>
    </location>
</feature>
<feature type="domain" description="PEP-utilising enzyme C-terminal" evidence="18">
    <location>
        <begin position="479"/>
        <end position="783"/>
    </location>
</feature>
<comment type="similarity">
    <text evidence="4 15">Belongs to the PEP-utilizing enzyme family.</text>
</comment>
<dbReference type="EC" id="2.7.9.2" evidence="5 15"/>
<dbReference type="PANTHER" id="PTHR43030:SF1">
    <property type="entry name" value="PHOSPHOENOLPYRUVATE SYNTHASE"/>
    <property type="match status" value="1"/>
</dbReference>
<dbReference type="FunFam" id="3.30.1490.20:FF:000010">
    <property type="entry name" value="Phosphoenolpyruvate synthase"/>
    <property type="match status" value="1"/>
</dbReference>
<dbReference type="PANTHER" id="PTHR43030">
    <property type="entry name" value="PHOSPHOENOLPYRUVATE SYNTHASE"/>
    <property type="match status" value="1"/>
</dbReference>
<keyword evidence="10 15" id="KW-0418">Kinase</keyword>
<evidence type="ECO:0000259" key="16">
    <source>
        <dbReference type="Pfam" id="PF00391"/>
    </source>
</evidence>
<dbReference type="InterPro" id="IPR006319">
    <property type="entry name" value="PEP_synth"/>
</dbReference>
<dbReference type="InterPro" id="IPR040442">
    <property type="entry name" value="Pyrv_kinase-like_dom_sf"/>
</dbReference>
<evidence type="ECO:0000256" key="2">
    <source>
        <dbReference type="ARBA" id="ARBA00002988"/>
    </source>
</evidence>
<dbReference type="InterPro" id="IPR036637">
    <property type="entry name" value="Phosphohistidine_dom_sf"/>
</dbReference>
<dbReference type="SUPFAM" id="SSF56059">
    <property type="entry name" value="Glutathione synthetase ATP-binding domain-like"/>
    <property type="match status" value="1"/>
</dbReference>
<dbReference type="Pfam" id="PF01326">
    <property type="entry name" value="PPDK_N"/>
    <property type="match status" value="1"/>
</dbReference>
<dbReference type="GO" id="GO:0006094">
    <property type="term" value="P:gluconeogenesis"/>
    <property type="evidence" value="ECO:0007669"/>
    <property type="project" value="UniProtKB-UniPathway"/>
</dbReference>
<feature type="domain" description="Pyruvate phosphate dikinase AMP/ATP-binding" evidence="17">
    <location>
        <begin position="22"/>
        <end position="342"/>
    </location>
</feature>
<evidence type="ECO:0000256" key="7">
    <source>
        <dbReference type="ARBA" id="ARBA00022679"/>
    </source>
</evidence>
<dbReference type="AlphaFoldDB" id="A0A2M7R5K2"/>
<gene>
    <name evidence="19" type="ORF">COY73_03235</name>
</gene>
<protein>
    <recommendedName>
        <fullName evidence="6 15">Phosphoenolpyruvate synthase</fullName>
        <shortName evidence="15">PEP synthase</shortName>
        <ecNumber evidence="5 15">2.7.9.2</ecNumber>
    </recommendedName>
    <alternativeName>
        <fullName evidence="13 15">Pyruvate, water dikinase</fullName>
    </alternativeName>
</protein>
<dbReference type="Gene3D" id="3.30.470.20">
    <property type="entry name" value="ATP-grasp fold, B domain"/>
    <property type="match status" value="1"/>
</dbReference>
<dbReference type="Gene3D" id="3.20.20.60">
    <property type="entry name" value="Phosphoenolpyruvate-binding domains"/>
    <property type="match status" value="1"/>
</dbReference>
<evidence type="ECO:0000256" key="10">
    <source>
        <dbReference type="ARBA" id="ARBA00022777"/>
    </source>
</evidence>
<proteinExistence type="inferred from homology"/>
<comment type="pathway">
    <text evidence="3 15">Carbohydrate biosynthesis; gluconeogenesis.</text>
</comment>
<dbReference type="SUPFAM" id="SSF52009">
    <property type="entry name" value="Phosphohistidine domain"/>
    <property type="match status" value="1"/>
</dbReference>
<comment type="caution">
    <text evidence="19">The sequence shown here is derived from an EMBL/GenBank/DDBJ whole genome shotgun (WGS) entry which is preliminary data.</text>
</comment>
<dbReference type="UniPathway" id="UPA00138"/>
<evidence type="ECO:0000256" key="6">
    <source>
        <dbReference type="ARBA" id="ARBA00021623"/>
    </source>
</evidence>
<evidence type="ECO:0000256" key="3">
    <source>
        <dbReference type="ARBA" id="ARBA00004742"/>
    </source>
</evidence>
<dbReference type="SUPFAM" id="SSF51621">
    <property type="entry name" value="Phosphoenolpyruvate/pyruvate domain"/>
    <property type="match status" value="1"/>
</dbReference>
<keyword evidence="9 15" id="KW-0547">Nucleotide-binding</keyword>
<comment type="catalytic activity">
    <reaction evidence="14 15">
        <text>pyruvate + ATP + H2O = phosphoenolpyruvate + AMP + phosphate + 2 H(+)</text>
        <dbReference type="Rhea" id="RHEA:11364"/>
        <dbReference type="ChEBI" id="CHEBI:15361"/>
        <dbReference type="ChEBI" id="CHEBI:15377"/>
        <dbReference type="ChEBI" id="CHEBI:15378"/>
        <dbReference type="ChEBI" id="CHEBI:30616"/>
        <dbReference type="ChEBI" id="CHEBI:43474"/>
        <dbReference type="ChEBI" id="CHEBI:58702"/>
        <dbReference type="ChEBI" id="CHEBI:456215"/>
        <dbReference type="EC" id="2.7.9.2"/>
    </reaction>
</comment>
<keyword evidence="7 15" id="KW-0808">Transferase</keyword>
<evidence type="ECO:0000313" key="19">
    <source>
        <dbReference type="EMBL" id="PIY88626.1"/>
    </source>
</evidence>
<keyword evidence="11 15" id="KW-0067">ATP-binding</keyword>
<name>A0A2M7R5K2_9BACT</name>
<evidence type="ECO:0000256" key="11">
    <source>
        <dbReference type="ARBA" id="ARBA00022840"/>
    </source>
</evidence>
<dbReference type="GO" id="GO:0005524">
    <property type="term" value="F:ATP binding"/>
    <property type="evidence" value="ECO:0007669"/>
    <property type="project" value="UniProtKB-KW"/>
</dbReference>
<dbReference type="PROSITE" id="PS00370">
    <property type="entry name" value="PEP_ENZYMES_PHOS_SITE"/>
    <property type="match status" value="1"/>
</dbReference>
<keyword evidence="19" id="KW-0670">Pyruvate</keyword>
<dbReference type="InterPro" id="IPR023151">
    <property type="entry name" value="PEP_util_CS"/>
</dbReference>
<dbReference type="InterPro" id="IPR002192">
    <property type="entry name" value="PPDK_AMP/ATP-bd"/>
</dbReference>
<accession>A0A2M7R5K2</accession>
<dbReference type="PROSITE" id="PS00742">
    <property type="entry name" value="PEP_ENZYMES_2"/>
    <property type="match status" value="1"/>
</dbReference>
<dbReference type="PIRSF" id="PIRSF000854">
    <property type="entry name" value="PEP_synthase"/>
    <property type="match status" value="1"/>
</dbReference>
<reference evidence="20" key="1">
    <citation type="submission" date="2017-09" db="EMBL/GenBank/DDBJ databases">
        <title>Depth-based differentiation of microbial function through sediment-hosted aquifers and enrichment of novel symbionts in the deep terrestrial subsurface.</title>
        <authorList>
            <person name="Probst A.J."/>
            <person name="Ladd B."/>
            <person name="Jarett J.K."/>
            <person name="Geller-Mcgrath D.E."/>
            <person name="Sieber C.M.K."/>
            <person name="Emerson J.B."/>
            <person name="Anantharaman K."/>
            <person name="Thomas B.C."/>
            <person name="Malmstrom R."/>
            <person name="Stieglmeier M."/>
            <person name="Klingl A."/>
            <person name="Woyke T."/>
            <person name="Ryan C.M."/>
            <person name="Banfield J.F."/>
        </authorList>
    </citation>
    <scope>NUCLEOTIDE SEQUENCE [LARGE SCALE GENOMIC DNA]</scope>
</reference>
<dbReference type="Gene3D" id="3.50.30.10">
    <property type="entry name" value="Phosphohistidine domain"/>
    <property type="match status" value="1"/>
</dbReference>
<dbReference type="NCBIfam" id="NF005057">
    <property type="entry name" value="PRK06464.1"/>
    <property type="match status" value="1"/>
</dbReference>
<dbReference type="InterPro" id="IPR018274">
    <property type="entry name" value="PEP_util_AS"/>
</dbReference>
<evidence type="ECO:0000259" key="18">
    <source>
        <dbReference type="Pfam" id="PF02896"/>
    </source>
</evidence>
<evidence type="ECO:0000313" key="20">
    <source>
        <dbReference type="Proteomes" id="UP000230767"/>
    </source>
</evidence>
<dbReference type="InterPro" id="IPR013815">
    <property type="entry name" value="ATP_grasp_subdomain_1"/>
</dbReference>
<keyword evidence="8 15" id="KW-0479">Metal-binding</keyword>
<dbReference type="Pfam" id="PF00391">
    <property type="entry name" value="PEP-utilizers"/>
    <property type="match status" value="1"/>
</dbReference>
<evidence type="ECO:0000256" key="13">
    <source>
        <dbReference type="ARBA" id="ARBA00033470"/>
    </source>
</evidence>
<dbReference type="Proteomes" id="UP000230767">
    <property type="component" value="Unassembled WGS sequence"/>
</dbReference>
<dbReference type="InterPro" id="IPR000121">
    <property type="entry name" value="PEP_util_C"/>
</dbReference>
<evidence type="ECO:0000256" key="9">
    <source>
        <dbReference type="ARBA" id="ARBA00022741"/>
    </source>
</evidence>
<evidence type="ECO:0000256" key="8">
    <source>
        <dbReference type="ARBA" id="ARBA00022723"/>
    </source>
</evidence>
<evidence type="ECO:0000256" key="12">
    <source>
        <dbReference type="ARBA" id="ARBA00022842"/>
    </source>
</evidence>
<evidence type="ECO:0000256" key="4">
    <source>
        <dbReference type="ARBA" id="ARBA00007837"/>
    </source>
</evidence>
<dbReference type="GO" id="GO:0008986">
    <property type="term" value="F:pyruvate, water dikinase activity"/>
    <property type="evidence" value="ECO:0007669"/>
    <property type="project" value="UniProtKB-EC"/>
</dbReference>
<keyword evidence="12 15" id="KW-0460">Magnesium</keyword>
<evidence type="ECO:0000256" key="5">
    <source>
        <dbReference type="ARBA" id="ARBA00011996"/>
    </source>
</evidence>
<evidence type="ECO:0000256" key="14">
    <source>
        <dbReference type="ARBA" id="ARBA00047700"/>
    </source>
</evidence>
<comment type="function">
    <text evidence="2 15">Catalyzes the phosphorylation of pyruvate to phosphoenolpyruvate.</text>
</comment>
<evidence type="ECO:0000259" key="17">
    <source>
        <dbReference type="Pfam" id="PF01326"/>
    </source>
</evidence>
<dbReference type="Gene3D" id="3.30.1490.20">
    <property type="entry name" value="ATP-grasp fold, A domain"/>
    <property type="match status" value="1"/>
</dbReference>
<dbReference type="GO" id="GO:0046872">
    <property type="term" value="F:metal ion binding"/>
    <property type="evidence" value="ECO:0007669"/>
    <property type="project" value="UniProtKB-KW"/>
</dbReference>
<dbReference type="InterPro" id="IPR015813">
    <property type="entry name" value="Pyrv/PenolPyrv_kinase-like_dom"/>
</dbReference>
<evidence type="ECO:0000256" key="15">
    <source>
        <dbReference type="PIRNR" id="PIRNR000854"/>
    </source>
</evidence>
<dbReference type="InterPro" id="IPR008279">
    <property type="entry name" value="PEP-util_enz_mobile_dom"/>
</dbReference>
<dbReference type="NCBIfam" id="TIGR01418">
    <property type="entry name" value="PEP_synth"/>
    <property type="match status" value="1"/>
</dbReference>
<comment type="cofactor">
    <cofactor evidence="1 15">
        <name>Mg(2+)</name>
        <dbReference type="ChEBI" id="CHEBI:18420"/>
    </cofactor>
</comment>
<dbReference type="FunFam" id="3.30.470.20:FF:000017">
    <property type="entry name" value="Phosphoenolpyruvate synthase"/>
    <property type="match status" value="1"/>
</dbReference>
<evidence type="ECO:0000256" key="1">
    <source>
        <dbReference type="ARBA" id="ARBA00001946"/>
    </source>
</evidence>
<dbReference type="EMBL" id="PFLW01000076">
    <property type="protein sequence ID" value="PIY88626.1"/>
    <property type="molecule type" value="Genomic_DNA"/>
</dbReference>
<organism evidence="19 20">
    <name type="scientific">Candidatus Nealsonbacteria bacterium CG_4_10_14_0_8_um_filter_37_14</name>
    <dbReference type="NCBI Taxonomy" id="1974684"/>
    <lineage>
        <taxon>Bacteria</taxon>
        <taxon>Candidatus Nealsoniibacteriota</taxon>
    </lineage>
</organism>
<sequence>MSKKSQKYILWFKEISAKDLLLVGGKNASSGEMMGKLSKKGVQIPDGFTLTTKAYWHFLKENKIDKKLKEIFEKFDPKSLKSLKETGSQARTIIFKADFPEDLKKEIIRAYRKLEEEYGQNVEVAVRSSGVSEDQPGASFAGQFESFLNISGEKNLLEAIKKCLASTFNDRVIAYRNEKGIPQLTFALSVGIQKMVRSDLASSGVIFTLDTETGFKNVILINSIWGVGEMIVKGKITPDEFYVFKPTLKENYKSIIIKDLGRKTKKLVYDKKGGLKEVNVSPKQQLKFSLTDEEILKLSRWACLIEDHYQISQDIEWAKDGKTGKLFIVQSRPETVYAPKETKFYEEYELKTTKKPILTGIAIGSKIGQGKARIIPNVSKIGQFQKGEVLVTRMTDPDWVSIFPLASAIITDEGGRTCHSAIVSRELGLPCIVGTKNATKALKTGQFVTIDCTRGAEGRIFLGEIPYEIKRYELGKIPKLKTKIMINIGAPDIAFKTSFLPVRGVGLAREEFIIAEKIRIHPLALYHFGQLKNKKIKAEIEELTRGYRDKKEYFIEKLAEGIAQIGAAFFPREVVVRFSDFKTNEYAALIGGEIFEPKEANPMLGWRGASRYYDEKFKPAFEMECKAIKKAREVFGLKNIWAMIPFCRTVEEGGKVLDLMVKNGLKRGKDGLKVIVMCEIPSNVILADKFLEIFDGMSIGSNDLTQLVLGLDRDSAQVSKVGDERNGAVKEMIAKVIRECKKRKKYCGICGDAPSSYIEFAQFLMDCGIPSMSLSPDAVMKTILNLSKKKK</sequence>